<dbReference type="Proteomes" id="UP000271469">
    <property type="component" value="Chromosome"/>
</dbReference>
<feature type="compositionally biased region" description="Low complexity" evidence="1">
    <location>
        <begin position="63"/>
        <end position="93"/>
    </location>
</feature>
<evidence type="ECO:0000256" key="2">
    <source>
        <dbReference type="SAM" id="Phobius"/>
    </source>
</evidence>
<proteinExistence type="predicted"/>
<reference evidence="3 4" key="1">
    <citation type="submission" date="2018-11" db="EMBL/GenBank/DDBJ databases">
        <title>Gordonia insulae sp. nov., isolated from an island soil.</title>
        <authorList>
            <person name="Kim Y.S."/>
            <person name="Kim S.B."/>
        </authorList>
    </citation>
    <scope>NUCLEOTIDE SEQUENCE [LARGE SCALE GENOMIC DNA]</scope>
    <source>
        <strain evidence="3 4">MMS17-SY073</strain>
    </source>
</reference>
<feature type="compositionally biased region" description="Low complexity" evidence="1">
    <location>
        <begin position="115"/>
        <end position="125"/>
    </location>
</feature>
<keyword evidence="2" id="KW-0812">Transmembrane</keyword>
<evidence type="ECO:0000256" key="1">
    <source>
        <dbReference type="SAM" id="MobiDB-lite"/>
    </source>
</evidence>
<keyword evidence="4" id="KW-1185">Reference proteome</keyword>
<sequence>MADEHPEDEGQTTRHREWRHIYKTRIRTSTAILVALFVAGIVLYGYTSQRYGVVAPPNPPPRTTTSTPTTTEPTTPWSSSTTTTGTSSATTTTGEGADDETGAPGEGGTQGTGGQSITTQQTIPGLPGVTIPNFGQQPQSTPVPTR</sequence>
<evidence type="ECO:0000313" key="3">
    <source>
        <dbReference type="EMBL" id="AZG48615.1"/>
    </source>
</evidence>
<dbReference type="KEGG" id="gom:D7316_05233"/>
<feature type="region of interest" description="Disordered" evidence="1">
    <location>
        <begin position="51"/>
        <end position="146"/>
    </location>
</feature>
<gene>
    <name evidence="3" type="ORF">D7316_05233</name>
</gene>
<feature type="compositionally biased region" description="Gly residues" evidence="1">
    <location>
        <begin position="104"/>
        <end position="114"/>
    </location>
</feature>
<feature type="compositionally biased region" description="Polar residues" evidence="1">
    <location>
        <begin position="133"/>
        <end position="146"/>
    </location>
</feature>
<dbReference type="AlphaFoldDB" id="A0A3G8JV34"/>
<evidence type="ECO:0000313" key="4">
    <source>
        <dbReference type="Proteomes" id="UP000271469"/>
    </source>
</evidence>
<dbReference type="OrthoDB" id="4382312at2"/>
<dbReference type="EMBL" id="CP033972">
    <property type="protein sequence ID" value="AZG48615.1"/>
    <property type="molecule type" value="Genomic_DNA"/>
</dbReference>
<keyword evidence="2" id="KW-1133">Transmembrane helix</keyword>
<feature type="transmembrane region" description="Helical" evidence="2">
    <location>
        <begin position="26"/>
        <end position="46"/>
    </location>
</feature>
<organism evidence="3 4">
    <name type="scientific">Gordonia insulae</name>
    <dbReference type="NCBI Taxonomy" id="2420509"/>
    <lineage>
        <taxon>Bacteria</taxon>
        <taxon>Bacillati</taxon>
        <taxon>Actinomycetota</taxon>
        <taxon>Actinomycetes</taxon>
        <taxon>Mycobacteriales</taxon>
        <taxon>Gordoniaceae</taxon>
        <taxon>Gordonia</taxon>
    </lineage>
</organism>
<accession>A0A3G8JV34</accession>
<protein>
    <submittedName>
        <fullName evidence="3">Uncharacterized protein</fullName>
    </submittedName>
</protein>
<dbReference type="RefSeq" id="WP_124710795.1">
    <property type="nucleotide sequence ID" value="NZ_CP033972.1"/>
</dbReference>
<keyword evidence="2" id="KW-0472">Membrane</keyword>
<name>A0A3G8JV34_9ACTN</name>